<reference evidence="9 10" key="1">
    <citation type="submission" date="2019-12" db="EMBL/GenBank/DDBJ databases">
        <authorList>
            <person name="Alioto T."/>
            <person name="Alioto T."/>
            <person name="Gomez Garrido J."/>
        </authorList>
    </citation>
    <scope>NUCLEOTIDE SEQUENCE [LARGE SCALE GENOMIC DNA]</scope>
</reference>
<keyword evidence="5" id="KW-0539">Nucleus</keyword>
<proteinExistence type="predicted"/>
<evidence type="ECO:0000256" key="6">
    <source>
        <dbReference type="SAM" id="Coils"/>
    </source>
</evidence>
<keyword evidence="10" id="KW-1185">Reference proteome</keyword>
<evidence type="ECO:0000313" key="9">
    <source>
        <dbReference type="EMBL" id="CAA2992663.1"/>
    </source>
</evidence>
<accession>A0A8S0SHT5</accession>
<dbReference type="InterPro" id="IPR046347">
    <property type="entry name" value="bZIP_sf"/>
</dbReference>
<evidence type="ECO:0000256" key="7">
    <source>
        <dbReference type="SAM" id="MobiDB-lite"/>
    </source>
</evidence>
<name>A0A8S0SHT5_OLEEU</name>
<dbReference type="GO" id="GO:0003677">
    <property type="term" value="F:DNA binding"/>
    <property type="evidence" value="ECO:0007669"/>
    <property type="project" value="UniProtKB-KW"/>
</dbReference>
<evidence type="ECO:0000259" key="8">
    <source>
        <dbReference type="SMART" id="SM00338"/>
    </source>
</evidence>
<feature type="region of interest" description="Disordered" evidence="7">
    <location>
        <begin position="182"/>
        <end position="201"/>
    </location>
</feature>
<keyword evidence="2" id="KW-0805">Transcription regulation</keyword>
<evidence type="ECO:0000256" key="5">
    <source>
        <dbReference type="ARBA" id="ARBA00023242"/>
    </source>
</evidence>
<comment type="subcellular location">
    <subcellularLocation>
        <location evidence="1">Nucleus</location>
    </subcellularLocation>
</comment>
<evidence type="ECO:0000256" key="1">
    <source>
        <dbReference type="ARBA" id="ARBA00004123"/>
    </source>
</evidence>
<dbReference type="PANTHER" id="PTHR13690">
    <property type="entry name" value="TRANSCRIPTION FACTOR POSF21-RELATED"/>
    <property type="match status" value="1"/>
</dbReference>
<dbReference type="EMBL" id="CACTIH010005439">
    <property type="protein sequence ID" value="CAA2992663.1"/>
    <property type="molecule type" value="Genomic_DNA"/>
</dbReference>
<gene>
    <name evidence="9" type="ORF">OLEA9_A000424</name>
</gene>
<organism evidence="9 10">
    <name type="scientific">Olea europaea subsp. europaea</name>
    <dbReference type="NCBI Taxonomy" id="158383"/>
    <lineage>
        <taxon>Eukaryota</taxon>
        <taxon>Viridiplantae</taxon>
        <taxon>Streptophyta</taxon>
        <taxon>Embryophyta</taxon>
        <taxon>Tracheophyta</taxon>
        <taxon>Spermatophyta</taxon>
        <taxon>Magnoliopsida</taxon>
        <taxon>eudicotyledons</taxon>
        <taxon>Gunneridae</taxon>
        <taxon>Pentapetalae</taxon>
        <taxon>asterids</taxon>
        <taxon>lamiids</taxon>
        <taxon>Lamiales</taxon>
        <taxon>Oleaceae</taxon>
        <taxon>Oleeae</taxon>
        <taxon>Olea</taxon>
    </lineage>
</organism>
<dbReference type="AlphaFoldDB" id="A0A8S0SHT5"/>
<protein>
    <submittedName>
        <fullName evidence="9">Probable transcription factor 21</fullName>
    </submittedName>
</protein>
<dbReference type="PANTHER" id="PTHR13690:SF124">
    <property type="entry name" value="TRANSCRIPTION FACTOR RF2A"/>
    <property type="match status" value="1"/>
</dbReference>
<dbReference type="SMART" id="SM00338">
    <property type="entry name" value="BRLZ"/>
    <property type="match status" value="1"/>
</dbReference>
<evidence type="ECO:0000313" key="10">
    <source>
        <dbReference type="Proteomes" id="UP000594638"/>
    </source>
</evidence>
<evidence type="ECO:0000256" key="4">
    <source>
        <dbReference type="ARBA" id="ARBA00023163"/>
    </source>
</evidence>
<dbReference type="CDD" id="cd14703">
    <property type="entry name" value="bZIP_plant_RF2"/>
    <property type="match status" value="1"/>
</dbReference>
<feature type="coiled-coil region" evidence="6">
    <location>
        <begin position="44"/>
        <end position="106"/>
    </location>
</feature>
<evidence type="ECO:0000256" key="2">
    <source>
        <dbReference type="ARBA" id="ARBA00023015"/>
    </source>
</evidence>
<sequence length="201" mass="22964">MAPPTSYAALRRALRWAIFICHTTRFSLRRKSFKFSRRSAARSKDRKMRYIAELKRRLQGLQTEETYLYAQLSLLQKDTGDLTAQNSELKLELQTLERQVHLIDVKEEVQHPEVQMGQTIQNSGPMMNLPASYGASQHPDHDDMATLLTVQQFQQLHIHSQNGQQQYSMQPQAQARNLNLRGLGPSSIQKDNATSGTSPED</sequence>
<dbReference type="OrthoDB" id="1435597at2759"/>
<feature type="domain" description="BZIP" evidence="8">
    <location>
        <begin position="25"/>
        <end position="88"/>
    </location>
</feature>
<keyword evidence="4" id="KW-0804">Transcription</keyword>
<dbReference type="Gramene" id="OE9A000424T1">
    <property type="protein sequence ID" value="OE9A000424C1"/>
    <property type="gene ID" value="OE9A000424"/>
</dbReference>
<dbReference type="Proteomes" id="UP000594638">
    <property type="component" value="Unassembled WGS sequence"/>
</dbReference>
<evidence type="ECO:0000256" key="3">
    <source>
        <dbReference type="ARBA" id="ARBA00023125"/>
    </source>
</evidence>
<dbReference type="SUPFAM" id="SSF57959">
    <property type="entry name" value="Leucine zipper domain"/>
    <property type="match status" value="1"/>
</dbReference>
<keyword evidence="6" id="KW-0175">Coiled coil</keyword>
<feature type="compositionally biased region" description="Polar residues" evidence="7">
    <location>
        <begin position="186"/>
        <end position="201"/>
    </location>
</feature>
<dbReference type="GO" id="GO:0003700">
    <property type="term" value="F:DNA-binding transcription factor activity"/>
    <property type="evidence" value="ECO:0007669"/>
    <property type="project" value="InterPro"/>
</dbReference>
<dbReference type="GO" id="GO:0005634">
    <property type="term" value="C:nucleus"/>
    <property type="evidence" value="ECO:0007669"/>
    <property type="project" value="UniProtKB-SubCell"/>
</dbReference>
<comment type="caution">
    <text evidence="9">The sequence shown here is derived from an EMBL/GenBank/DDBJ whole genome shotgun (WGS) entry which is preliminary data.</text>
</comment>
<dbReference type="InterPro" id="IPR004827">
    <property type="entry name" value="bZIP"/>
</dbReference>
<dbReference type="InterPro" id="IPR044759">
    <property type="entry name" value="bZIP_RF2"/>
</dbReference>
<keyword evidence="3" id="KW-0238">DNA-binding</keyword>